<dbReference type="PANTHER" id="PTHR43581:SF2">
    <property type="entry name" value="EXCINUCLEASE ATPASE SUBUNIT"/>
    <property type="match status" value="1"/>
</dbReference>
<evidence type="ECO:0000313" key="3">
    <source>
        <dbReference type="EMBL" id="KYF55174.1"/>
    </source>
</evidence>
<proteinExistence type="predicted"/>
<dbReference type="InterPro" id="IPR051396">
    <property type="entry name" value="Bact_Antivir_Def_Nuclease"/>
</dbReference>
<dbReference type="SUPFAM" id="SSF52540">
    <property type="entry name" value="P-loop containing nucleoside triphosphate hydrolases"/>
    <property type="match status" value="1"/>
</dbReference>
<feature type="compositionally biased region" description="Polar residues" evidence="1">
    <location>
        <begin position="452"/>
        <end position="467"/>
    </location>
</feature>
<feature type="domain" description="Endonuclease GajA/Old nuclease/RecF-like AAA" evidence="2">
    <location>
        <begin position="283"/>
        <end position="358"/>
    </location>
</feature>
<dbReference type="InterPro" id="IPR041685">
    <property type="entry name" value="AAA_GajA/Old/RecF-like"/>
</dbReference>
<dbReference type="Proteomes" id="UP000075604">
    <property type="component" value="Unassembled WGS sequence"/>
</dbReference>
<reference evidence="3 4" key="1">
    <citation type="submission" date="2014-02" db="EMBL/GenBank/DDBJ databases">
        <title>The small core and large imbalanced accessory genome model reveals a collaborative survival strategy of Sorangium cellulosum strains in nature.</title>
        <authorList>
            <person name="Han K."/>
            <person name="Peng R."/>
            <person name="Blom J."/>
            <person name="Li Y.-Z."/>
        </authorList>
    </citation>
    <scope>NUCLEOTIDE SEQUENCE [LARGE SCALE GENOMIC DNA]</scope>
    <source>
        <strain evidence="3 4">So0157-18</strain>
    </source>
</reference>
<name>A0A150PHP5_SORCE</name>
<accession>A0A150PHP5</accession>
<organism evidence="3 4">
    <name type="scientific">Sorangium cellulosum</name>
    <name type="common">Polyangium cellulosum</name>
    <dbReference type="NCBI Taxonomy" id="56"/>
    <lineage>
        <taxon>Bacteria</taxon>
        <taxon>Pseudomonadati</taxon>
        <taxon>Myxococcota</taxon>
        <taxon>Polyangia</taxon>
        <taxon>Polyangiales</taxon>
        <taxon>Polyangiaceae</taxon>
        <taxon>Sorangium</taxon>
    </lineage>
</organism>
<evidence type="ECO:0000259" key="2">
    <source>
        <dbReference type="Pfam" id="PF13175"/>
    </source>
</evidence>
<dbReference type="InterPro" id="IPR027417">
    <property type="entry name" value="P-loop_NTPase"/>
</dbReference>
<dbReference type="PANTHER" id="PTHR43581">
    <property type="entry name" value="ATP/GTP PHOSPHATASE"/>
    <property type="match status" value="1"/>
</dbReference>
<comment type="caution">
    <text evidence="3">The sequence shown here is derived from an EMBL/GenBank/DDBJ whole genome shotgun (WGS) entry which is preliminary data.</text>
</comment>
<feature type="compositionally biased region" description="Polar residues" evidence="1">
    <location>
        <begin position="491"/>
        <end position="503"/>
    </location>
</feature>
<sequence>MELVELRFENYKAFHRPASLELRPLTLLIGRNSAGKSAAARLPLLLSRALSGRAESPVELEVDGVDFGASFLDLIHNRTPHGAIGLGAAFEDDTERRVEVWAKIQHVSEYMLQVVSAFELRVTGAPPLKLTWIGTNPLEDPAPYRLQLDGATREVNVAFRGLLPDPTIFAHLDRMGMTPSAMVFAEFTMLVSTVLARVGYLGPFREAPQRLYRFPGGNPESVGRRGANAPALLAADYLRRRGEVLQRVSEWYQRHLGGWPLSIARQGDSFSVVLRNPTNPAIEVNIADVGTGLSQVLPLVVQRQFEVVTGKTGGIEIVEQPELHLHPGAHGDLADLYIEAAKQQGARFIIETHSENFVLRVRRRIAEKQLDPDRVSLYWVDDAPQGGSELKRIEILPTGDVSDWPRGVFSEDFEEAKAIRAAQREHAWGSASRRMCSSAKTTPRGARWRGSSMPSSKGATSGKSTIPTPLRRAAGSRAMLAAARRGARSRSCGSPTPRRSTLPRTAGRTRS</sequence>
<protein>
    <recommendedName>
        <fullName evidence="2">Endonuclease GajA/Old nuclease/RecF-like AAA domain-containing protein</fullName>
    </recommendedName>
</protein>
<dbReference type="AlphaFoldDB" id="A0A150PHP5"/>
<gene>
    <name evidence="3" type="ORF">BE04_28095</name>
</gene>
<feature type="compositionally biased region" description="Low complexity" evidence="1">
    <location>
        <begin position="470"/>
        <end position="484"/>
    </location>
</feature>
<evidence type="ECO:0000256" key="1">
    <source>
        <dbReference type="SAM" id="MobiDB-lite"/>
    </source>
</evidence>
<dbReference type="Pfam" id="PF13175">
    <property type="entry name" value="AAA_15"/>
    <property type="match status" value="1"/>
</dbReference>
<dbReference type="EMBL" id="JELX01002504">
    <property type="protein sequence ID" value="KYF55174.1"/>
    <property type="molecule type" value="Genomic_DNA"/>
</dbReference>
<evidence type="ECO:0000313" key="4">
    <source>
        <dbReference type="Proteomes" id="UP000075604"/>
    </source>
</evidence>
<feature type="region of interest" description="Disordered" evidence="1">
    <location>
        <begin position="432"/>
        <end position="511"/>
    </location>
</feature>